<protein>
    <submittedName>
        <fullName evidence="2">Uncharacterized protein</fullName>
    </submittedName>
</protein>
<feature type="region of interest" description="Disordered" evidence="1">
    <location>
        <begin position="61"/>
        <end position="85"/>
    </location>
</feature>
<gene>
    <name evidence="2" type="ORF">JJE72_06310</name>
</gene>
<proteinExistence type="predicted"/>
<evidence type="ECO:0000256" key="1">
    <source>
        <dbReference type="SAM" id="MobiDB-lite"/>
    </source>
</evidence>
<feature type="region of interest" description="Disordered" evidence="1">
    <location>
        <begin position="1"/>
        <end position="31"/>
    </location>
</feature>
<dbReference type="RefSeq" id="WP_189695333.1">
    <property type="nucleotide sequence ID" value="NZ_BNCM01000023.1"/>
</dbReference>
<dbReference type="EMBL" id="JAERRC010000019">
    <property type="protein sequence ID" value="MBL0705120.1"/>
    <property type="molecule type" value="Genomic_DNA"/>
</dbReference>
<name>A0ABS1K0B4_9MICC</name>
<sequence>MPKAKIQGAQRVRPRRSHRRTAGDRAADRGGELLTGALRRCGALTPRSSRIPTAAAFEAVDQAGQHHRPERTLGQGRTPWGGGAGEHLPQDLAAGSRHDGRAECGLHALLRGAGPEAEIEVEGLLPGVQPVVSGLHQHGKVRFAVPGAEMLKDSRGPVRFSTICTAVAPEVVLTFWMYGDHRTTIASFRSPTPF</sequence>
<reference evidence="2 3" key="1">
    <citation type="submission" date="2021-01" db="EMBL/GenBank/DDBJ databases">
        <title>Genome public.</title>
        <authorList>
            <person name="Liu C."/>
            <person name="Sun Q."/>
        </authorList>
    </citation>
    <scope>NUCLEOTIDE SEQUENCE [LARGE SCALE GENOMIC DNA]</scope>
    <source>
        <strain evidence="2 3">JC656</strain>
    </source>
</reference>
<evidence type="ECO:0000313" key="2">
    <source>
        <dbReference type="EMBL" id="MBL0705120.1"/>
    </source>
</evidence>
<feature type="compositionally biased region" description="Basic and acidic residues" evidence="1">
    <location>
        <begin position="21"/>
        <end position="31"/>
    </location>
</feature>
<keyword evidence="3" id="KW-1185">Reference proteome</keyword>
<evidence type="ECO:0000313" key="3">
    <source>
        <dbReference type="Proteomes" id="UP000639051"/>
    </source>
</evidence>
<organism evidence="2 3">
    <name type="scientific">Sinomonas cellulolyticus</name>
    <dbReference type="NCBI Taxonomy" id="2801916"/>
    <lineage>
        <taxon>Bacteria</taxon>
        <taxon>Bacillati</taxon>
        <taxon>Actinomycetota</taxon>
        <taxon>Actinomycetes</taxon>
        <taxon>Micrococcales</taxon>
        <taxon>Micrococcaceae</taxon>
        <taxon>Sinomonas</taxon>
    </lineage>
</organism>
<dbReference type="Proteomes" id="UP000639051">
    <property type="component" value="Unassembled WGS sequence"/>
</dbReference>
<accession>A0ABS1K0B4</accession>
<comment type="caution">
    <text evidence="2">The sequence shown here is derived from an EMBL/GenBank/DDBJ whole genome shotgun (WGS) entry which is preliminary data.</text>
</comment>